<keyword evidence="3" id="KW-1185">Reference proteome</keyword>
<name>A0A2T4CBZ9_TRILO</name>
<evidence type="ECO:0000313" key="3">
    <source>
        <dbReference type="Proteomes" id="UP000240760"/>
    </source>
</evidence>
<sequence length="138" mass="15311">MLRKRIAATNTIQEVHAITPRQSTNLCHSINQLELPSSQSPVTRALIPNTHGLGAQTHPSYPPRQPPQNGRANERRGLPKDSRRKRSPLYLLYIACSCKFVCNTCISSKLLIHIVCVFFCSSSHTSSLGISNKRFATA</sequence>
<protein>
    <submittedName>
        <fullName evidence="2">Uncharacterized protein</fullName>
    </submittedName>
</protein>
<gene>
    <name evidence="2" type="ORF">M440DRAFT_1398320</name>
</gene>
<feature type="region of interest" description="Disordered" evidence="1">
    <location>
        <begin position="37"/>
        <end position="82"/>
    </location>
</feature>
<evidence type="ECO:0000256" key="1">
    <source>
        <dbReference type="SAM" id="MobiDB-lite"/>
    </source>
</evidence>
<proteinExistence type="predicted"/>
<dbReference type="EMBL" id="KZ679128">
    <property type="protein sequence ID" value="PTB79052.1"/>
    <property type="molecule type" value="Genomic_DNA"/>
</dbReference>
<organism evidence="2 3">
    <name type="scientific">Trichoderma longibrachiatum ATCC 18648</name>
    <dbReference type="NCBI Taxonomy" id="983965"/>
    <lineage>
        <taxon>Eukaryota</taxon>
        <taxon>Fungi</taxon>
        <taxon>Dikarya</taxon>
        <taxon>Ascomycota</taxon>
        <taxon>Pezizomycotina</taxon>
        <taxon>Sordariomycetes</taxon>
        <taxon>Hypocreomycetidae</taxon>
        <taxon>Hypocreales</taxon>
        <taxon>Hypocreaceae</taxon>
        <taxon>Trichoderma</taxon>
    </lineage>
</organism>
<dbReference type="Proteomes" id="UP000240760">
    <property type="component" value="Unassembled WGS sequence"/>
</dbReference>
<accession>A0A2T4CBZ9</accession>
<reference evidence="2 3" key="1">
    <citation type="submission" date="2016-07" db="EMBL/GenBank/DDBJ databases">
        <title>Multiple horizontal gene transfer events from other fungi enriched the ability of initially mycotrophic Trichoderma (Ascomycota) to feed on dead plant biomass.</title>
        <authorList>
            <consortium name="DOE Joint Genome Institute"/>
            <person name="Aerts A."/>
            <person name="Atanasova L."/>
            <person name="Chenthamara K."/>
            <person name="Zhang J."/>
            <person name="Grujic M."/>
            <person name="Henrissat B."/>
            <person name="Kuo A."/>
            <person name="Salamov A."/>
            <person name="Lipzen A."/>
            <person name="Labutti K."/>
            <person name="Barry K."/>
            <person name="Miao Y."/>
            <person name="Rahimi M.J."/>
            <person name="Shen Q."/>
            <person name="Grigoriev I.V."/>
            <person name="Kubicek C.P."/>
            <person name="Druzhinina I.S."/>
        </authorList>
    </citation>
    <scope>NUCLEOTIDE SEQUENCE [LARGE SCALE GENOMIC DNA]</scope>
    <source>
        <strain evidence="2 3">ATCC 18648</strain>
    </source>
</reference>
<dbReference type="AlphaFoldDB" id="A0A2T4CBZ9"/>
<feature type="compositionally biased region" description="Basic and acidic residues" evidence="1">
    <location>
        <begin position="72"/>
        <end position="81"/>
    </location>
</feature>
<evidence type="ECO:0000313" key="2">
    <source>
        <dbReference type="EMBL" id="PTB79052.1"/>
    </source>
</evidence>